<reference evidence="1" key="1">
    <citation type="journal article" date="2019" name="MBio">
        <title>Virus Genomes from Deep Sea Sediments Expand the Ocean Megavirome and Support Independent Origins of Viral Gigantism.</title>
        <authorList>
            <person name="Backstrom D."/>
            <person name="Yutin N."/>
            <person name="Jorgensen S.L."/>
            <person name="Dharamshi J."/>
            <person name="Homa F."/>
            <person name="Zaremba-Niedwiedzka K."/>
            <person name="Spang A."/>
            <person name="Wolf Y.I."/>
            <person name="Koonin E.V."/>
            <person name="Ettema T.J."/>
        </authorList>
    </citation>
    <scope>NUCLEOTIDE SEQUENCE</scope>
</reference>
<proteinExistence type="predicted"/>
<protein>
    <submittedName>
        <fullName evidence="1">Uncharacterized protein</fullName>
    </submittedName>
</protein>
<gene>
    <name evidence="1" type="ORF">LCPAC302_02740</name>
</gene>
<sequence>MGNNTSQTANLNIVDTLPANTPLEPVSEDGFVWLLANQVPSIPNTINVDFPVWIKMSIFELLSLPVYNEQGLINIQTTIDPNGKLVGIFFQTSVRTEQAFASVAFNNGVLSITAPGVLPPAGKAAQDQYVQHATLAPQVPQVSSSDLLAEIIRRQTNPLDTRKLPNNVTITVGQATTVNNNFKCVKKYSKKSRSKKCKKCNYNH</sequence>
<evidence type="ECO:0000313" key="1">
    <source>
        <dbReference type="EMBL" id="QBK91654.1"/>
    </source>
</evidence>
<name>A0A481Z711_9VIRU</name>
<accession>A0A481Z711</accession>
<organism evidence="1">
    <name type="scientific">Pithovirus LCPAC302</name>
    <dbReference type="NCBI Taxonomy" id="2506593"/>
    <lineage>
        <taxon>Viruses</taxon>
        <taxon>Pithoviruses</taxon>
    </lineage>
</organism>
<dbReference type="EMBL" id="MK500560">
    <property type="protein sequence ID" value="QBK91654.1"/>
    <property type="molecule type" value="Genomic_DNA"/>
</dbReference>